<protein>
    <submittedName>
        <fullName evidence="3">Uncharacterized protein</fullName>
    </submittedName>
</protein>
<organism evidence="3">
    <name type="scientific">Lotharella oceanica</name>
    <dbReference type="NCBI Taxonomy" id="641309"/>
    <lineage>
        <taxon>Eukaryota</taxon>
        <taxon>Sar</taxon>
        <taxon>Rhizaria</taxon>
        <taxon>Cercozoa</taxon>
        <taxon>Chlorarachniophyceae</taxon>
        <taxon>Lotharella</taxon>
    </lineage>
</organism>
<name>A0A7S2TSS9_9EUKA</name>
<feature type="region of interest" description="Disordered" evidence="2">
    <location>
        <begin position="22"/>
        <end position="67"/>
    </location>
</feature>
<sequence>MNLDNAPQRFRTWRSSRITANTYGPMSISARRARTPARKPPATPAGRSYPRPGLPRASHEASGEPRLQVPLTTRYEGSGRGIYSSISVKREAPGKFVRRQSPGGGKRQGKHKTLQFKSIVLQFDAALRTLHLKENVAAESPNEARTRICFRYFDEMLRRYSSYSRLGARLRDLLLRDVYCVDPGSLNRKRIGDEPVPFYVIAQELKTDLKDAKQELGKLKVDIRDKEERIIQLEDELSRAQHLKLQFVEMEHTMKQNASITKRLQKANDVLMAHNEDLEEQILQASKSKFNLAIENQLRSALDELEKSKAHAEDLSKRLEEELQKNHKLFESVASLKAQASKN</sequence>
<dbReference type="EMBL" id="HBHP01018263">
    <property type="protein sequence ID" value="CAD9766801.1"/>
    <property type="molecule type" value="Transcribed_RNA"/>
</dbReference>
<feature type="coiled-coil region" evidence="1">
    <location>
        <begin position="202"/>
        <end position="332"/>
    </location>
</feature>
<evidence type="ECO:0000313" key="3">
    <source>
        <dbReference type="EMBL" id="CAD9766801.1"/>
    </source>
</evidence>
<reference evidence="3" key="1">
    <citation type="submission" date="2021-01" db="EMBL/GenBank/DDBJ databases">
        <authorList>
            <person name="Corre E."/>
            <person name="Pelletier E."/>
            <person name="Niang G."/>
            <person name="Scheremetjew M."/>
            <person name="Finn R."/>
            <person name="Kale V."/>
            <person name="Holt S."/>
            <person name="Cochrane G."/>
            <person name="Meng A."/>
            <person name="Brown T."/>
            <person name="Cohen L."/>
        </authorList>
    </citation>
    <scope>NUCLEOTIDE SEQUENCE</scope>
    <source>
        <strain evidence="3">CCMP622</strain>
    </source>
</reference>
<accession>A0A7S2TSS9</accession>
<dbReference type="AlphaFoldDB" id="A0A7S2TSS9"/>
<gene>
    <name evidence="3" type="ORF">LSP00402_LOCUS11355</name>
</gene>
<keyword evidence="1" id="KW-0175">Coiled coil</keyword>
<evidence type="ECO:0000256" key="1">
    <source>
        <dbReference type="SAM" id="Coils"/>
    </source>
</evidence>
<evidence type="ECO:0000256" key="2">
    <source>
        <dbReference type="SAM" id="MobiDB-lite"/>
    </source>
</evidence>
<proteinExistence type="predicted"/>